<dbReference type="AlphaFoldDB" id="A0A852Y5A6"/>
<dbReference type="RefSeq" id="WP_246286678.1">
    <property type="nucleotide sequence ID" value="NZ_JACBZY010000001.1"/>
</dbReference>
<feature type="transmembrane region" description="Helical" evidence="1">
    <location>
        <begin position="150"/>
        <end position="176"/>
    </location>
</feature>
<dbReference type="Proteomes" id="UP000553888">
    <property type="component" value="Unassembled WGS sequence"/>
</dbReference>
<dbReference type="EC" id="3.4.-.-" evidence="3"/>
<evidence type="ECO:0000313" key="4">
    <source>
        <dbReference type="Proteomes" id="UP000553888"/>
    </source>
</evidence>
<feature type="domain" description="Peptidase S26" evidence="2">
    <location>
        <begin position="29"/>
        <end position="104"/>
    </location>
</feature>
<name>A0A852Y5A6_9MICO</name>
<evidence type="ECO:0000259" key="2">
    <source>
        <dbReference type="Pfam" id="PF10502"/>
    </source>
</evidence>
<proteinExistence type="predicted"/>
<feature type="transmembrane region" description="Helical" evidence="1">
    <location>
        <begin position="22"/>
        <end position="55"/>
    </location>
</feature>
<protein>
    <submittedName>
        <fullName evidence="3">Signal peptidase</fullName>
        <ecNumber evidence="3">3.4.-.-</ecNumber>
    </submittedName>
</protein>
<dbReference type="EMBL" id="JACBZY010000001">
    <property type="protein sequence ID" value="NYG98116.1"/>
    <property type="molecule type" value="Genomic_DNA"/>
</dbReference>
<dbReference type="CDD" id="cd06530">
    <property type="entry name" value="S26_SPase_I"/>
    <property type="match status" value="1"/>
</dbReference>
<feature type="transmembrane region" description="Helical" evidence="1">
    <location>
        <begin position="419"/>
        <end position="440"/>
    </location>
</feature>
<dbReference type="GO" id="GO:0004252">
    <property type="term" value="F:serine-type endopeptidase activity"/>
    <property type="evidence" value="ECO:0007669"/>
    <property type="project" value="InterPro"/>
</dbReference>
<accession>A0A852Y5A6</accession>
<comment type="caution">
    <text evidence="3">The sequence shown here is derived from an EMBL/GenBank/DDBJ whole genome shotgun (WGS) entry which is preliminary data.</text>
</comment>
<keyword evidence="3" id="KW-0378">Hydrolase</keyword>
<reference evidence="3 4" key="1">
    <citation type="submission" date="2020-07" db="EMBL/GenBank/DDBJ databases">
        <title>Sequencing the genomes of 1000 actinobacteria strains.</title>
        <authorList>
            <person name="Klenk H.-P."/>
        </authorList>
    </citation>
    <scope>NUCLEOTIDE SEQUENCE [LARGE SCALE GENOMIC DNA]</scope>
    <source>
        <strain evidence="3 4">DSM 23141</strain>
    </source>
</reference>
<feature type="transmembrane region" description="Helical" evidence="1">
    <location>
        <begin position="207"/>
        <end position="226"/>
    </location>
</feature>
<dbReference type="InterPro" id="IPR019533">
    <property type="entry name" value="Peptidase_S26"/>
</dbReference>
<keyword evidence="1" id="KW-0472">Membrane</keyword>
<sequence length="454" mass="46250">MTTAPIAHRRPRPRREGGARSVLVDVVLWVAAAGGAVCLAAVIGATVFHATIIMFSTGSMSPTIPSGSAALVQQIPAAEAKVGDVVTVERPGGLLPITHRVVGIEAPEGRASAVREITLRGDANADDDPAPYRVEQVRIVRVAVPGLAHIVVWFGNPFVLGGLTIGAAVLVTWAFWPRRRPGDEAEQEPEIALTPTTADDARVRSGAALAAVLVTAGAATLIPFVAPAPAAAEPLETIVRGDHIQLVSIGDVDAMQSMAPGTSADWQVGVSTYDDSNVGRLQLGLGLDSDPARSDGLLVDARGCDVRWTADGCPTGAIDYFSDLPLVAATSPTTFHGARWFVDEDIPAEVWVLMTVHVADDITEQADAELRLQVWGAGDAGVGSGGLGNGDGSGGAGAGGSGAGAGRGGDLAGTGVAGAWPAALLALGAIGSGLVLAALARRRRSWLDTARGAS</sequence>
<evidence type="ECO:0000256" key="1">
    <source>
        <dbReference type="SAM" id="Phobius"/>
    </source>
</evidence>
<dbReference type="Pfam" id="PF10502">
    <property type="entry name" value="Peptidase_S26"/>
    <property type="match status" value="1"/>
</dbReference>
<keyword evidence="4" id="KW-1185">Reference proteome</keyword>
<dbReference type="GO" id="GO:0006465">
    <property type="term" value="P:signal peptide processing"/>
    <property type="evidence" value="ECO:0007669"/>
    <property type="project" value="InterPro"/>
</dbReference>
<keyword evidence="1" id="KW-0812">Transmembrane</keyword>
<gene>
    <name evidence="3" type="ORF">BJ979_000742</name>
</gene>
<organism evidence="3 4">
    <name type="scientific">Schumannella luteola</name>
    <dbReference type="NCBI Taxonomy" id="472059"/>
    <lineage>
        <taxon>Bacteria</taxon>
        <taxon>Bacillati</taxon>
        <taxon>Actinomycetota</taxon>
        <taxon>Actinomycetes</taxon>
        <taxon>Micrococcales</taxon>
        <taxon>Microbacteriaceae</taxon>
        <taxon>Schumannella</taxon>
    </lineage>
</organism>
<keyword evidence="1" id="KW-1133">Transmembrane helix</keyword>
<evidence type="ECO:0000313" key="3">
    <source>
        <dbReference type="EMBL" id="NYG98116.1"/>
    </source>
</evidence>